<organism evidence="2 3">
    <name type="scientific">Araneus ventricosus</name>
    <name type="common">Orbweaver spider</name>
    <name type="synonym">Epeira ventricosa</name>
    <dbReference type="NCBI Taxonomy" id="182803"/>
    <lineage>
        <taxon>Eukaryota</taxon>
        <taxon>Metazoa</taxon>
        <taxon>Ecdysozoa</taxon>
        <taxon>Arthropoda</taxon>
        <taxon>Chelicerata</taxon>
        <taxon>Arachnida</taxon>
        <taxon>Araneae</taxon>
        <taxon>Araneomorphae</taxon>
        <taxon>Entelegynae</taxon>
        <taxon>Araneoidea</taxon>
        <taxon>Araneidae</taxon>
        <taxon>Araneus</taxon>
    </lineage>
</organism>
<evidence type="ECO:0000256" key="1">
    <source>
        <dbReference type="SAM" id="MobiDB-lite"/>
    </source>
</evidence>
<protein>
    <submittedName>
        <fullName evidence="2">Uncharacterized protein</fullName>
    </submittedName>
</protein>
<feature type="compositionally biased region" description="Polar residues" evidence="1">
    <location>
        <begin position="72"/>
        <end position="86"/>
    </location>
</feature>
<evidence type="ECO:0000313" key="2">
    <source>
        <dbReference type="EMBL" id="GBM23277.1"/>
    </source>
</evidence>
<dbReference type="Proteomes" id="UP000499080">
    <property type="component" value="Unassembled WGS sequence"/>
</dbReference>
<proteinExistence type="predicted"/>
<sequence length="101" mass="11641">MRRETVGRTQILNKNKTDKDSPFLHNYGKLSRTAWVLIPQEVVIEVLSPQFTVNWRCMKFTMEGPLSPDDLSLSQTNREQSAQYPQTLKFPAASTTELTPW</sequence>
<name>A0A4Y2E3L9_ARAVE</name>
<gene>
    <name evidence="2" type="ORF">AVEN_26010_1</name>
</gene>
<evidence type="ECO:0000313" key="3">
    <source>
        <dbReference type="Proteomes" id="UP000499080"/>
    </source>
</evidence>
<dbReference type="AlphaFoldDB" id="A0A4Y2E3L9"/>
<keyword evidence="3" id="KW-1185">Reference proteome</keyword>
<reference evidence="2 3" key="1">
    <citation type="journal article" date="2019" name="Sci. Rep.">
        <title>Orb-weaving spider Araneus ventricosus genome elucidates the spidroin gene catalogue.</title>
        <authorList>
            <person name="Kono N."/>
            <person name="Nakamura H."/>
            <person name="Ohtoshi R."/>
            <person name="Moran D.A.P."/>
            <person name="Shinohara A."/>
            <person name="Yoshida Y."/>
            <person name="Fujiwara M."/>
            <person name="Mori M."/>
            <person name="Tomita M."/>
            <person name="Arakawa K."/>
        </authorList>
    </citation>
    <scope>NUCLEOTIDE SEQUENCE [LARGE SCALE GENOMIC DNA]</scope>
</reference>
<accession>A0A4Y2E3L9</accession>
<dbReference type="EMBL" id="BGPR01000495">
    <property type="protein sequence ID" value="GBM23277.1"/>
    <property type="molecule type" value="Genomic_DNA"/>
</dbReference>
<feature type="region of interest" description="Disordered" evidence="1">
    <location>
        <begin position="66"/>
        <end position="101"/>
    </location>
</feature>
<comment type="caution">
    <text evidence="2">The sequence shown here is derived from an EMBL/GenBank/DDBJ whole genome shotgun (WGS) entry which is preliminary data.</text>
</comment>
<dbReference type="OrthoDB" id="6466854at2759"/>